<dbReference type="GO" id="GO:0005634">
    <property type="term" value="C:nucleus"/>
    <property type="evidence" value="ECO:0007669"/>
    <property type="project" value="TreeGrafter"/>
</dbReference>
<dbReference type="AlphaFoldDB" id="A0A034VG88"/>
<sequence length="255" mass="29158">MSKSINKTQSEILLSKMAENPDLAAGFSKQGKDRQEALWKETAADLNSAGPPTKTVSEWKRVWNDQKRYVRKKLTFNAEQIRGTGGGPNLHHKLSTSEETIVAITGMTNSVEGLEGIVSHGFQPLSTTESELDAETIVNKSPQQTPKRNPFLKDAPSSSKRKGTSVILEEEIEVQKEILKRIRRIEDNTRALNKNFTILNNLKEEELKELKNQTIENKRHNIEIENLRKREIKAKLEKTRRLIEIEEMKLSMMKR</sequence>
<dbReference type="EMBL" id="GAKP01017427">
    <property type="protein sequence ID" value="JAC41525.1"/>
    <property type="molecule type" value="Transcribed_RNA"/>
</dbReference>
<reference evidence="11 12" key="2">
    <citation type="submission" date="2025-05" db="UniProtKB">
        <authorList>
            <consortium name="RefSeq"/>
        </authorList>
    </citation>
    <scope>NUCLEOTIDE SEQUENCE [LARGE SCALE GENOMIC DNA]</scope>
    <source>
        <tissue evidence="12 13">Adult</tissue>
    </source>
</reference>
<evidence type="ECO:0000259" key="9">
    <source>
        <dbReference type="Pfam" id="PF13873"/>
    </source>
</evidence>
<evidence type="ECO:0000256" key="2">
    <source>
        <dbReference type="ARBA" id="ARBA00016807"/>
    </source>
</evidence>
<comment type="function">
    <text evidence="6">Involved in transvection phenomena (= synapsis-dependent gene expression), where the synaptic pairing of chromosomes carrying genes with which zeste interacts influences the expression of these genes. Zeste binds to DNA and stimulates transcription from a nearby promoter.</text>
</comment>
<dbReference type="GeneID" id="125775487"/>
<evidence type="ECO:0000256" key="4">
    <source>
        <dbReference type="ARBA" id="ARBA00023125"/>
    </source>
</evidence>
<name>A0A034VG88_BACDO</name>
<evidence type="ECO:0000256" key="1">
    <source>
        <dbReference type="ARBA" id="ARBA00011764"/>
    </source>
</evidence>
<reference evidence="10" key="1">
    <citation type="journal article" date="2014" name="BMC Genomics">
        <title>Characterizing the developmental transcriptome of the oriental fruit fly, Bactrocera dorsalis (Diptera: Tephritidae) through comparative genomic analysis with Drosophila melanogaster utilizing modENCODE datasets.</title>
        <authorList>
            <person name="Geib S.M."/>
            <person name="Calla B."/>
            <person name="Hall B."/>
            <person name="Hou S."/>
            <person name="Manoukis N.C."/>
        </authorList>
    </citation>
    <scope>NUCLEOTIDE SEQUENCE</scope>
    <source>
        <strain evidence="10">Punador</strain>
    </source>
</reference>
<gene>
    <name evidence="13" type="primary">LOC125775487</name>
    <name evidence="12" type="synonym">LOC125775486</name>
    <name evidence="14" type="synonym">LOC125776355</name>
    <name evidence="15" type="synonym">LOC125776704</name>
</gene>
<dbReference type="InterPro" id="IPR028002">
    <property type="entry name" value="Myb_DNA-bind_5"/>
</dbReference>
<dbReference type="KEGG" id="bdr:125776355"/>
<feature type="coiled-coil region" evidence="7">
    <location>
        <begin position="193"/>
        <end position="249"/>
    </location>
</feature>
<evidence type="ECO:0000256" key="3">
    <source>
        <dbReference type="ARBA" id="ARBA00023015"/>
    </source>
</evidence>
<keyword evidence="7" id="KW-0175">Coiled coil</keyword>
<keyword evidence="3" id="KW-0805">Transcription regulation</keyword>
<dbReference type="Proteomes" id="UP001652620">
    <property type="component" value="Chromosome 2"/>
</dbReference>
<dbReference type="PANTHER" id="PTHR23098:SF16">
    <property type="entry name" value="REGULATORY PROTEIN ZESTE"/>
    <property type="match status" value="1"/>
</dbReference>
<feature type="region of interest" description="Disordered" evidence="8">
    <location>
        <begin position="140"/>
        <end position="164"/>
    </location>
</feature>
<evidence type="ECO:0000256" key="5">
    <source>
        <dbReference type="ARBA" id="ARBA00023163"/>
    </source>
</evidence>
<keyword evidence="11" id="KW-1185">Reference proteome</keyword>
<evidence type="ECO:0000313" key="10">
    <source>
        <dbReference type="EMBL" id="JAC41519.1"/>
    </source>
</evidence>
<evidence type="ECO:0000256" key="6">
    <source>
        <dbReference type="ARBA" id="ARBA00025466"/>
    </source>
</evidence>
<proteinExistence type="predicted"/>
<keyword evidence="4" id="KW-0238">DNA-binding</keyword>
<dbReference type="OrthoDB" id="8045382at2759"/>
<keyword evidence="5" id="KW-0804">Transcription</keyword>
<accession>A0A034VG88</accession>
<dbReference type="KEGG" id="bdr:125776704"/>
<evidence type="ECO:0000256" key="7">
    <source>
        <dbReference type="SAM" id="Coils"/>
    </source>
</evidence>
<dbReference type="SMR" id="A0A034VG88"/>
<organism evidence="10">
    <name type="scientific">Bactrocera dorsalis</name>
    <name type="common">Oriental fruit fly</name>
    <name type="synonym">Dacus dorsalis</name>
    <dbReference type="NCBI Taxonomy" id="27457"/>
    <lineage>
        <taxon>Eukaryota</taxon>
        <taxon>Metazoa</taxon>
        <taxon>Ecdysozoa</taxon>
        <taxon>Arthropoda</taxon>
        <taxon>Hexapoda</taxon>
        <taxon>Insecta</taxon>
        <taxon>Pterygota</taxon>
        <taxon>Neoptera</taxon>
        <taxon>Endopterygota</taxon>
        <taxon>Diptera</taxon>
        <taxon>Brachycera</taxon>
        <taxon>Muscomorpha</taxon>
        <taxon>Tephritoidea</taxon>
        <taxon>Tephritidae</taxon>
        <taxon>Bactrocera</taxon>
        <taxon>Bactrocera</taxon>
    </lineage>
</organism>
<dbReference type="KEGG" id="bdr:125775486"/>
<dbReference type="RefSeq" id="XP_049302101.1">
    <property type="nucleotide sequence ID" value="XM_049446144.1"/>
</dbReference>
<dbReference type="RefSeq" id="XP_049304068.1">
    <property type="nucleotide sequence ID" value="XM_049448111.1"/>
</dbReference>
<dbReference type="RefSeq" id="XP_049302103.1">
    <property type="nucleotide sequence ID" value="XM_049446146.1"/>
</dbReference>
<comment type="subunit">
    <text evidence="1">Self-associates forming complexes of several hundred monomers.</text>
</comment>
<dbReference type="GO" id="GO:0003677">
    <property type="term" value="F:DNA binding"/>
    <property type="evidence" value="ECO:0007669"/>
    <property type="project" value="UniProtKB-KW"/>
</dbReference>
<dbReference type="PANTHER" id="PTHR23098">
    <property type="entry name" value="AGAP001331-PA-RELATED"/>
    <property type="match status" value="1"/>
</dbReference>
<evidence type="ECO:0000313" key="15">
    <source>
        <dbReference type="RefSeq" id="XP_049306200.1"/>
    </source>
</evidence>
<evidence type="ECO:0000313" key="14">
    <source>
        <dbReference type="RefSeq" id="XP_049304068.1"/>
    </source>
</evidence>
<evidence type="ECO:0000256" key="8">
    <source>
        <dbReference type="SAM" id="MobiDB-lite"/>
    </source>
</evidence>
<dbReference type="Proteomes" id="UP001652620">
    <property type="component" value="Chromosome 1"/>
</dbReference>
<evidence type="ECO:0000313" key="12">
    <source>
        <dbReference type="RefSeq" id="XP_049302101.1"/>
    </source>
</evidence>
<evidence type="ECO:0000313" key="13">
    <source>
        <dbReference type="RefSeq" id="XP_049302103.1"/>
    </source>
</evidence>
<dbReference type="OMA" id="NLHTSHF"/>
<dbReference type="KEGG" id="bdr:125775487"/>
<dbReference type="RefSeq" id="XP_049306200.1">
    <property type="nucleotide sequence ID" value="XM_049450243.1"/>
</dbReference>
<dbReference type="EMBL" id="GAKP01017433">
    <property type="protein sequence ID" value="JAC41519.1"/>
    <property type="molecule type" value="Transcribed_RNA"/>
</dbReference>
<protein>
    <recommendedName>
        <fullName evidence="2">Regulatory protein zeste</fullName>
    </recommendedName>
</protein>
<evidence type="ECO:0000313" key="11">
    <source>
        <dbReference type="Proteomes" id="UP001652620"/>
    </source>
</evidence>
<feature type="domain" description="Myb/SANT-like DNA-binding" evidence="9">
    <location>
        <begin position="8"/>
        <end position="74"/>
    </location>
</feature>
<dbReference type="Pfam" id="PF13873">
    <property type="entry name" value="Myb_DNA-bind_5"/>
    <property type="match status" value="1"/>
</dbReference>